<proteinExistence type="predicted"/>
<gene>
    <name evidence="2" type="ORF">QPJ95_21045</name>
</gene>
<organism evidence="2 3">
    <name type="scientific">Parasedimentitalea psychrophila</name>
    <dbReference type="NCBI Taxonomy" id="2997337"/>
    <lineage>
        <taxon>Bacteria</taxon>
        <taxon>Pseudomonadati</taxon>
        <taxon>Pseudomonadota</taxon>
        <taxon>Alphaproteobacteria</taxon>
        <taxon>Rhodobacterales</taxon>
        <taxon>Paracoccaceae</taxon>
        <taxon>Parasedimentitalea</taxon>
    </lineage>
</organism>
<evidence type="ECO:0000256" key="1">
    <source>
        <dbReference type="SAM" id="Phobius"/>
    </source>
</evidence>
<evidence type="ECO:0000313" key="2">
    <source>
        <dbReference type="EMBL" id="WIY24951.1"/>
    </source>
</evidence>
<protein>
    <submittedName>
        <fullName evidence="2">Uncharacterized protein</fullName>
    </submittedName>
</protein>
<feature type="transmembrane region" description="Helical" evidence="1">
    <location>
        <begin position="7"/>
        <end position="31"/>
    </location>
</feature>
<reference evidence="2 3" key="1">
    <citation type="submission" date="2023-06" db="EMBL/GenBank/DDBJ databases">
        <title>Parasedimentitalea psychrophila sp. nov., a psychrophilic bacterium isolated from deep-sea sediment.</title>
        <authorList>
            <person name="Li A."/>
        </authorList>
    </citation>
    <scope>NUCLEOTIDE SEQUENCE [LARGE SCALE GENOMIC DNA]</scope>
    <source>
        <strain evidence="2 3">QS115</strain>
    </source>
</reference>
<keyword evidence="1" id="KW-0472">Membrane</keyword>
<name>A0A9Y2KZL7_9RHOB</name>
<accession>A0A9Y2KZL7</accession>
<dbReference type="Proteomes" id="UP001238334">
    <property type="component" value="Chromosome"/>
</dbReference>
<evidence type="ECO:0000313" key="3">
    <source>
        <dbReference type="Proteomes" id="UP001238334"/>
    </source>
</evidence>
<dbReference type="RefSeq" id="WP_270918077.1">
    <property type="nucleotide sequence ID" value="NZ_CP127247.1"/>
</dbReference>
<keyword evidence="3" id="KW-1185">Reference proteome</keyword>
<keyword evidence="1" id="KW-1133">Transmembrane helix</keyword>
<dbReference type="KEGG" id="ppso:QPJ95_21045"/>
<dbReference type="EMBL" id="CP127247">
    <property type="protein sequence ID" value="WIY24951.1"/>
    <property type="molecule type" value="Genomic_DNA"/>
</dbReference>
<dbReference type="AlphaFoldDB" id="A0A9Y2KZL7"/>
<keyword evidence="1" id="KW-0812">Transmembrane</keyword>
<sequence>MTTKISIVLGLIIIASLVADIALFGTVHVVFLGKRFYELIDWVAFWR</sequence>